<evidence type="ECO:0000256" key="1">
    <source>
        <dbReference type="SAM" id="MobiDB-lite"/>
    </source>
</evidence>
<dbReference type="Pfam" id="PF20245">
    <property type="entry name" value="DUF6600"/>
    <property type="match status" value="1"/>
</dbReference>
<reference evidence="2 3" key="1">
    <citation type="submission" date="2020-02" db="EMBL/GenBank/DDBJ databases">
        <title>Genome sequence of the type strain CGMCC 1.15528 of Mesorhizobium zhangyense.</title>
        <authorList>
            <person name="Gao J."/>
            <person name="Sun J."/>
        </authorList>
    </citation>
    <scope>NUCLEOTIDE SEQUENCE [LARGE SCALE GENOMIC DNA]</scope>
    <source>
        <strain evidence="2 3">CGMCC 1.15528</strain>
    </source>
</reference>
<protein>
    <submittedName>
        <fullName evidence="2">Uncharacterized protein</fullName>
    </submittedName>
</protein>
<accession>A0A7C9R623</accession>
<comment type="caution">
    <text evidence="2">The sequence shown here is derived from an EMBL/GenBank/DDBJ whole genome shotgun (WGS) entry which is preliminary data.</text>
</comment>
<feature type="region of interest" description="Disordered" evidence="1">
    <location>
        <begin position="395"/>
        <end position="424"/>
    </location>
</feature>
<feature type="compositionally biased region" description="Low complexity" evidence="1">
    <location>
        <begin position="395"/>
        <end position="407"/>
    </location>
</feature>
<evidence type="ECO:0000313" key="3">
    <source>
        <dbReference type="Proteomes" id="UP000481252"/>
    </source>
</evidence>
<feature type="compositionally biased region" description="Basic and acidic residues" evidence="1">
    <location>
        <begin position="411"/>
        <end position="424"/>
    </location>
</feature>
<feature type="region of interest" description="Disordered" evidence="1">
    <location>
        <begin position="249"/>
        <end position="298"/>
    </location>
</feature>
<organism evidence="2 3">
    <name type="scientific">Mesorhizobium zhangyense</name>
    <dbReference type="NCBI Taxonomy" id="1776730"/>
    <lineage>
        <taxon>Bacteria</taxon>
        <taxon>Pseudomonadati</taxon>
        <taxon>Pseudomonadota</taxon>
        <taxon>Alphaproteobacteria</taxon>
        <taxon>Hyphomicrobiales</taxon>
        <taxon>Phyllobacteriaceae</taxon>
        <taxon>Mesorhizobium</taxon>
    </lineage>
</organism>
<dbReference type="Proteomes" id="UP000481252">
    <property type="component" value="Unassembled WGS sequence"/>
</dbReference>
<feature type="compositionally biased region" description="Polar residues" evidence="1">
    <location>
        <begin position="258"/>
        <end position="279"/>
    </location>
</feature>
<dbReference type="AlphaFoldDB" id="A0A7C9R623"/>
<gene>
    <name evidence="2" type="ORF">G6N74_07580</name>
</gene>
<sequence>MALIVALSGMSAAPLASPGNQAVQAAAFSVSTHERLSRYGEWRTSSRFGQVWVPTVQSGWRPYTVGHWVWTDDGWYWQSDEPFGWVVFHYGRWAFDRDLGWVWVSGNDWAPAWVVWRESDEDVGWVPAPPPTVVVEDDWWSFVPVAAIGAVAILPVLRPVSDNVAFVRNTTIINENITVNNYRRAGTVRVGNAVVPVNAGPPLSRLPGNVVKSVRAAKVVPPSSGSIAAAHLDPSKGAVIKTSAAKLNPGAQPPVLAKSNSASVPASSTAAQQPANSSAGPKKPVGATVSAQNGKKLPTVTTKPAAVAGVPAGPSVLKTPQHPVKVVNAAALKPAAVNRHVTTAGVTPQQLLMQRRAALQQQRKVASAQQQARQAAKHQQTMAMHERPMVHAQAQAMAGHGMAPAQARRVAKCDPHDPRCKRPG</sequence>
<proteinExistence type="predicted"/>
<keyword evidence="3" id="KW-1185">Reference proteome</keyword>
<dbReference type="EMBL" id="JAAKZG010000003">
    <property type="protein sequence ID" value="NGN40922.1"/>
    <property type="molecule type" value="Genomic_DNA"/>
</dbReference>
<dbReference type="InterPro" id="IPR046535">
    <property type="entry name" value="DUF6600"/>
</dbReference>
<name>A0A7C9R623_9HYPH</name>
<evidence type="ECO:0000313" key="2">
    <source>
        <dbReference type="EMBL" id="NGN40922.1"/>
    </source>
</evidence>